<dbReference type="InterPro" id="IPR036890">
    <property type="entry name" value="HATPase_C_sf"/>
</dbReference>
<dbReference type="GO" id="GO:0000160">
    <property type="term" value="P:phosphorelay signal transduction system"/>
    <property type="evidence" value="ECO:0007669"/>
    <property type="project" value="UniProtKB-KW"/>
</dbReference>
<proteinExistence type="predicted"/>
<dbReference type="AlphaFoldDB" id="A0A423PLZ6"/>
<evidence type="ECO:0000313" key="13">
    <source>
        <dbReference type="EMBL" id="ROO26644.1"/>
    </source>
</evidence>
<evidence type="ECO:0000256" key="9">
    <source>
        <dbReference type="ARBA" id="ARBA00023012"/>
    </source>
</evidence>
<dbReference type="PROSITE" id="PS50109">
    <property type="entry name" value="HIS_KIN"/>
    <property type="match status" value="1"/>
</dbReference>
<dbReference type="InterPro" id="IPR003660">
    <property type="entry name" value="HAMP_dom"/>
</dbReference>
<keyword evidence="6 10" id="KW-0812">Transmembrane</keyword>
<accession>A0A423PLZ6</accession>
<dbReference type="EC" id="2.7.13.3" evidence="3"/>
<evidence type="ECO:0000256" key="3">
    <source>
        <dbReference type="ARBA" id="ARBA00012438"/>
    </source>
</evidence>
<keyword evidence="4" id="KW-0597">Phosphoprotein</keyword>
<evidence type="ECO:0000256" key="6">
    <source>
        <dbReference type="ARBA" id="ARBA00022692"/>
    </source>
</evidence>
<feature type="domain" description="Histidine kinase" evidence="11">
    <location>
        <begin position="246"/>
        <end position="446"/>
    </location>
</feature>
<comment type="catalytic activity">
    <reaction evidence="1">
        <text>ATP + protein L-histidine = ADP + protein N-phospho-L-histidine.</text>
        <dbReference type="EC" id="2.7.13.3"/>
    </reaction>
</comment>
<dbReference type="Gene3D" id="1.10.287.130">
    <property type="match status" value="1"/>
</dbReference>
<evidence type="ECO:0000259" key="11">
    <source>
        <dbReference type="PROSITE" id="PS50109"/>
    </source>
</evidence>
<dbReference type="SMART" id="SM00387">
    <property type="entry name" value="HATPase_c"/>
    <property type="match status" value="1"/>
</dbReference>
<dbReference type="Pfam" id="PF00672">
    <property type="entry name" value="HAMP"/>
    <property type="match status" value="1"/>
</dbReference>
<name>A0A423PLZ6_9GAMM</name>
<keyword evidence="14" id="KW-1185">Reference proteome</keyword>
<comment type="caution">
    <text evidence="13">The sequence shown here is derived from an EMBL/GenBank/DDBJ whole genome shotgun (WGS) entry which is preliminary data.</text>
</comment>
<evidence type="ECO:0000256" key="5">
    <source>
        <dbReference type="ARBA" id="ARBA00022679"/>
    </source>
</evidence>
<dbReference type="Gene3D" id="3.30.565.10">
    <property type="entry name" value="Histidine kinase-like ATPase, C-terminal domain"/>
    <property type="match status" value="1"/>
</dbReference>
<dbReference type="RefSeq" id="WP_123631299.1">
    <property type="nucleotide sequence ID" value="NZ_AYKH01000019.1"/>
</dbReference>
<dbReference type="PROSITE" id="PS50885">
    <property type="entry name" value="HAMP"/>
    <property type="match status" value="1"/>
</dbReference>
<dbReference type="Pfam" id="PF02518">
    <property type="entry name" value="HATPase_c"/>
    <property type="match status" value="1"/>
</dbReference>
<dbReference type="GO" id="GO:0005524">
    <property type="term" value="F:ATP binding"/>
    <property type="evidence" value="ECO:0007669"/>
    <property type="project" value="UniProtKB-KW"/>
</dbReference>
<comment type="subcellular location">
    <subcellularLocation>
        <location evidence="2">Membrane</location>
    </subcellularLocation>
</comment>
<evidence type="ECO:0000256" key="10">
    <source>
        <dbReference type="SAM" id="Phobius"/>
    </source>
</evidence>
<dbReference type="InterPro" id="IPR003594">
    <property type="entry name" value="HATPase_dom"/>
</dbReference>
<evidence type="ECO:0000256" key="4">
    <source>
        <dbReference type="ARBA" id="ARBA00022553"/>
    </source>
</evidence>
<keyword evidence="5" id="KW-0808">Transferase</keyword>
<keyword evidence="10" id="KW-0472">Membrane</keyword>
<reference evidence="13 14" key="1">
    <citation type="submission" date="2013-10" db="EMBL/GenBank/DDBJ databases">
        <title>Salinisphaera orenii MK-B5 Genome Sequencing.</title>
        <authorList>
            <person name="Lai Q."/>
            <person name="Li C."/>
            <person name="Shao Z."/>
        </authorList>
    </citation>
    <scope>NUCLEOTIDE SEQUENCE [LARGE SCALE GENOMIC DNA]</scope>
    <source>
        <strain evidence="13 14">MK-B5</strain>
    </source>
</reference>
<evidence type="ECO:0000313" key="14">
    <source>
        <dbReference type="Proteomes" id="UP000283993"/>
    </source>
</evidence>
<dbReference type="InterPro" id="IPR005467">
    <property type="entry name" value="His_kinase_dom"/>
</dbReference>
<evidence type="ECO:0000256" key="2">
    <source>
        <dbReference type="ARBA" id="ARBA00004370"/>
    </source>
</evidence>
<dbReference type="InterPro" id="IPR050428">
    <property type="entry name" value="TCS_sensor_his_kinase"/>
</dbReference>
<keyword evidence="8 10" id="KW-1133">Transmembrane helix</keyword>
<evidence type="ECO:0000256" key="1">
    <source>
        <dbReference type="ARBA" id="ARBA00000085"/>
    </source>
</evidence>
<dbReference type="Proteomes" id="UP000283993">
    <property type="component" value="Unassembled WGS sequence"/>
</dbReference>
<evidence type="ECO:0000259" key="12">
    <source>
        <dbReference type="PROSITE" id="PS50885"/>
    </source>
</evidence>
<feature type="domain" description="HAMP" evidence="12">
    <location>
        <begin position="187"/>
        <end position="238"/>
    </location>
</feature>
<organism evidence="13 14">
    <name type="scientific">Salinisphaera orenii MK-B5</name>
    <dbReference type="NCBI Taxonomy" id="856730"/>
    <lineage>
        <taxon>Bacteria</taxon>
        <taxon>Pseudomonadati</taxon>
        <taxon>Pseudomonadota</taxon>
        <taxon>Gammaproteobacteria</taxon>
        <taxon>Salinisphaerales</taxon>
        <taxon>Salinisphaeraceae</taxon>
        <taxon>Salinisphaera</taxon>
    </lineage>
</organism>
<keyword evidence="9" id="KW-0902">Two-component regulatory system</keyword>
<dbReference type="EMBL" id="AYKH01000019">
    <property type="protein sequence ID" value="ROO26644.1"/>
    <property type="molecule type" value="Genomic_DNA"/>
</dbReference>
<feature type="transmembrane region" description="Helical" evidence="10">
    <location>
        <begin position="165"/>
        <end position="186"/>
    </location>
</feature>
<dbReference type="GO" id="GO:0004673">
    <property type="term" value="F:protein histidine kinase activity"/>
    <property type="evidence" value="ECO:0007669"/>
    <property type="project" value="UniProtKB-EC"/>
</dbReference>
<evidence type="ECO:0000256" key="8">
    <source>
        <dbReference type="ARBA" id="ARBA00022989"/>
    </source>
</evidence>
<dbReference type="PANTHER" id="PTHR45436">
    <property type="entry name" value="SENSOR HISTIDINE KINASE YKOH"/>
    <property type="match status" value="1"/>
</dbReference>
<protein>
    <recommendedName>
        <fullName evidence="3">histidine kinase</fullName>
        <ecNumber evidence="3">2.7.13.3</ecNumber>
    </recommendedName>
</protein>
<dbReference type="SUPFAM" id="SSF55874">
    <property type="entry name" value="ATPase domain of HSP90 chaperone/DNA topoisomerase II/histidine kinase"/>
    <property type="match status" value="1"/>
</dbReference>
<keyword evidence="7 13" id="KW-0418">Kinase</keyword>
<dbReference type="PANTHER" id="PTHR45436:SF4">
    <property type="entry name" value="SENSOR PROTEIN PHOQ"/>
    <property type="match status" value="1"/>
</dbReference>
<evidence type="ECO:0000256" key="7">
    <source>
        <dbReference type="ARBA" id="ARBA00022777"/>
    </source>
</evidence>
<sequence length="446" mass="48906">MNSLRARLLAATAVLLLAFIVLTGVALEAAVSERADQAERDRLQGLSYALLGSAEITADGGFRLAPRVLPESDLSRPDSGLYALVLDEDNEPVWRSPSLLGTIDLERWPEVGEWRFTRVERDDARLITLAFGFRWVTDAGKDYRYTLIVAENADSFAKQMQRFRGMLWTVLSVAALMLLLVELLILRWGLAPLRRLARNLVSLQSDEKRRIEGRYPDEIQPLVSNLNTMLSNDQARLTRYRNALGDLAHSLKTPMAILRGLAEDEQLPAAHRAPLRNQLARMNDILDYQLQKAAAAGKRSLAAPIAIAPAAEKLARALTKVYAEQGTRFDVDVPAGLRAPIDEGDLTELLGNLMDNAAKYGGGTVRVSARERDGDLALCVDDDGDGFGDGETERLLERGVRADASREGQGLGLAVAAEIVRSYTGEIELERNEDGGARVRALIPAA</sequence>
<gene>
    <name evidence="13" type="ORF">SAOR_10000</name>
</gene>
<dbReference type="GO" id="GO:0005886">
    <property type="term" value="C:plasma membrane"/>
    <property type="evidence" value="ECO:0007669"/>
    <property type="project" value="TreeGrafter"/>
</dbReference>